<dbReference type="EMBL" id="BQKA01000001">
    <property type="protein sequence ID" value="GJM49092.1"/>
    <property type="molecule type" value="Genomic_DNA"/>
</dbReference>
<gene>
    <name evidence="1" type="primary">fmo_1</name>
    <name evidence="1" type="ORF">RCZ15_00680</name>
    <name evidence="2" type="ORF">RCZ16_06710</name>
</gene>
<dbReference type="InterPro" id="IPR001869">
    <property type="entry name" value="Thiol_cytolysin"/>
</dbReference>
<dbReference type="SUPFAM" id="SSF56978">
    <property type="entry name" value="Perfringolysin"/>
    <property type="match status" value="1"/>
</dbReference>
<dbReference type="Pfam" id="PF01289">
    <property type="entry name" value="Thiol_cytolysin"/>
    <property type="match status" value="1"/>
</dbReference>
<dbReference type="Proteomes" id="UP001207736">
    <property type="component" value="Unassembled WGS sequence"/>
</dbReference>
<comment type="caution">
    <text evidence="1">The sequence shown here is derived from an EMBL/GenBank/DDBJ whole genome shotgun (WGS) entry which is preliminary data.</text>
</comment>
<dbReference type="GO" id="GO:0015485">
    <property type="term" value="F:cholesterol binding"/>
    <property type="evidence" value="ECO:0007669"/>
    <property type="project" value="InterPro"/>
</dbReference>
<dbReference type="RefSeq" id="WP_264845024.1">
    <property type="nucleotide sequence ID" value="NZ_BPMA01000002.1"/>
</dbReference>
<dbReference type="InterPro" id="IPR036359">
    <property type="entry name" value="Thiol_cytolysin_sf"/>
</dbReference>
<evidence type="ECO:0000313" key="3">
    <source>
        <dbReference type="Proteomes" id="UP001207736"/>
    </source>
</evidence>
<name>A0AAV5APE7_9FLAO</name>
<dbReference type="Gene3D" id="3.90.840.10">
    <property type="entry name" value="Thiol-activated cytolysin superfamily/Thiol-activated cytolysin, alpha-beta domain"/>
    <property type="match status" value="1"/>
</dbReference>
<dbReference type="InterPro" id="IPR036363">
    <property type="entry name" value="Thiol_cytolysin_ab_sf"/>
</dbReference>
<organism evidence="1 3">
    <name type="scientific">Capnocytophaga catalasegens</name>
    <dbReference type="NCBI Taxonomy" id="1004260"/>
    <lineage>
        <taxon>Bacteria</taxon>
        <taxon>Pseudomonadati</taxon>
        <taxon>Bacteroidota</taxon>
        <taxon>Flavobacteriia</taxon>
        <taxon>Flavobacteriales</taxon>
        <taxon>Flavobacteriaceae</taxon>
        <taxon>Capnocytophaga</taxon>
    </lineage>
</organism>
<dbReference type="EMBL" id="BQKB01000011">
    <property type="protein sequence ID" value="GJM52353.1"/>
    <property type="molecule type" value="Genomic_DNA"/>
</dbReference>
<evidence type="ECO:0000313" key="1">
    <source>
        <dbReference type="EMBL" id="GJM49092.1"/>
    </source>
</evidence>
<proteinExistence type="predicted"/>
<evidence type="ECO:0000313" key="4">
    <source>
        <dbReference type="Proteomes" id="UP001208692"/>
    </source>
</evidence>
<protein>
    <submittedName>
        <fullName evidence="1">Flavomodulin</fullName>
    </submittedName>
</protein>
<accession>A0AAV5APE7</accession>
<sequence>MNLKNLSILSLIVLGSIATSCSKNESFEEKLGGLKQVVFPEVAEQIKSSKPTGRVVGNEIEVIQTVTKQQTLAPVQIVDGKDLDVIYPGSVLDGESFLNGTYNPLVINNPREITLSTTLQGPNAIIKVGAIPVVSDVREKVNKLVSQNSTAVDFSNTAAYLTYISNEVTTIESFSKSFGIHAKLDVLSGLVKANFSFEQTSLTINSKKYVLIKVRQQFYNVTVDPKNADTWGDIQNIGSYEPVYISSVDYGRVAHLLVETDETSAEVTKTIKAGISATFPKIGGNVDTKMQETARNYYKNKRIQIMIAGGPLSTSRSVTDYDSFMLFLQNPKPEDLVKSSAPIGYKVRTLKDNREVEVRTLYTEQRIYPE</sequence>
<dbReference type="AlphaFoldDB" id="A0AAV5APE7"/>
<reference evidence="1 4" key="1">
    <citation type="submission" date="2021-11" db="EMBL/GenBank/DDBJ databases">
        <title>Draft genome sequence of Capnocytophaga sp. strain KC07075 isolated from cat oral cavity.</title>
        <authorList>
            <person name="Suzuki M."/>
            <person name="Imaoka K."/>
            <person name="Kimura M."/>
            <person name="Morikawa S."/>
            <person name="Maeda K."/>
        </authorList>
    </citation>
    <scope>NUCLEOTIDE SEQUENCE</scope>
    <source>
        <strain evidence="1">KC07075</strain>
        <strain evidence="2 4">KC07079</strain>
    </source>
</reference>
<dbReference type="PROSITE" id="PS51257">
    <property type="entry name" value="PROKAR_LIPOPROTEIN"/>
    <property type="match status" value="1"/>
</dbReference>
<dbReference type="Gene3D" id="3.40.30.40">
    <property type="entry name" value="Perfringolysin"/>
    <property type="match status" value="1"/>
</dbReference>
<evidence type="ECO:0000313" key="2">
    <source>
        <dbReference type="EMBL" id="GJM52353.1"/>
    </source>
</evidence>
<keyword evidence="4" id="KW-1185">Reference proteome</keyword>
<dbReference type="Proteomes" id="UP001208692">
    <property type="component" value="Unassembled WGS sequence"/>
</dbReference>